<comment type="caution">
    <text evidence="9">The sequence shown here is derived from an EMBL/GenBank/DDBJ whole genome shotgun (WGS) entry which is preliminary data.</text>
</comment>
<name>A0A5C4N0M5_9RHOB</name>
<protein>
    <submittedName>
        <fullName evidence="9">Sugar ABC transporter permease</fullName>
    </submittedName>
</protein>
<evidence type="ECO:0000256" key="5">
    <source>
        <dbReference type="ARBA" id="ARBA00022989"/>
    </source>
</evidence>
<evidence type="ECO:0000259" key="8">
    <source>
        <dbReference type="PROSITE" id="PS50928"/>
    </source>
</evidence>
<comment type="subcellular location">
    <subcellularLocation>
        <location evidence="1 7">Cell membrane</location>
        <topology evidence="1 7">Multi-pass membrane protein</topology>
    </subcellularLocation>
</comment>
<feature type="transmembrane region" description="Helical" evidence="7">
    <location>
        <begin position="68"/>
        <end position="94"/>
    </location>
</feature>
<dbReference type="Proteomes" id="UP000305887">
    <property type="component" value="Unassembled WGS sequence"/>
</dbReference>
<feature type="transmembrane region" description="Helical" evidence="7">
    <location>
        <begin position="201"/>
        <end position="226"/>
    </location>
</feature>
<sequence>MSIRWTRVAPQLALSPALAVTMVAFIGSILWTITLSLTRSRRVPDYGIDWTEWSRQYARLFNDDGWTIALWNLITLGIGSALAIVFGFILAAMIDREKRGESFFRTVFLYPLAVSLIVTGVAWRWILNPDMGLEATLQRWGFEGVSLNWLAQGDTAMYAIILASVWQSAGFYMALMIAGLKSINSEIWSAARLDGVGLWRLYTEIIIPMMKFTFLTCAILLSLGVIKAFDIVLAMTNGGPGQSTWVPAYFVINALAQKQNLGYASAAAVMMLVLTAVVFLPLVLLTAWQARRRNAA</sequence>
<dbReference type="PANTHER" id="PTHR30193">
    <property type="entry name" value="ABC TRANSPORTER PERMEASE PROTEIN"/>
    <property type="match status" value="1"/>
</dbReference>
<evidence type="ECO:0000256" key="4">
    <source>
        <dbReference type="ARBA" id="ARBA00022692"/>
    </source>
</evidence>
<dbReference type="EMBL" id="VDFU01000004">
    <property type="protein sequence ID" value="TNC51652.1"/>
    <property type="molecule type" value="Genomic_DNA"/>
</dbReference>
<dbReference type="InterPro" id="IPR035906">
    <property type="entry name" value="MetI-like_sf"/>
</dbReference>
<feature type="transmembrane region" description="Helical" evidence="7">
    <location>
        <begin position="12"/>
        <end position="33"/>
    </location>
</feature>
<keyword evidence="3" id="KW-1003">Cell membrane</keyword>
<comment type="similarity">
    <text evidence="7">Belongs to the binding-protein-dependent transport system permease family.</text>
</comment>
<dbReference type="GO" id="GO:0005886">
    <property type="term" value="C:plasma membrane"/>
    <property type="evidence" value="ECO:0007669"/>
    <property type="project" value="UniProtKB-SubCell"/>
</dbReference>
<organism evidence="9 10">
    <name type="scientific">Rubellimicrobium rubrum</name>
    <dbReference type="NCBI Taxonomy" id="2585369"/>
    <lineage>
        <taxon>Bacteria</taxon>
        <taxon>Pseudomonadati</taxon>
        <taxon>Pseudomonadota</taxon>
        <taxon>Alphaproteobacteria</taxon>
        <taxon>Rhodobacterales</taxon>
        <taxon>Roseobacteraceae</taxon>
        <taxon>Rubellimicrobium</taxon>
    </lineage>
</organism>
<keyword evidence="4 7" id="KW-0812">Transmembrane</keyword>
<dbReference type="InterPro" id="IPR000515">
    <property type="entry name" value="MetI-like"/>
</dbReference>
<dbReference type="RefSeq" id="WP_139075773.1">
    <property type="nucleotide sequence ID" value="NZ_VDFU01000004.1"/>
</dbReference>
<accession>A0A5C4N0M5</accession>
<evidence type="ECO:0000256" key="6">
    <source>
        <dbReference type="ARBA" id="ARBA00023136"/>
    </source>
</evidence>
<gene>
    <name evidence="9" type="ORF">FHG66_05705</name>
</gene>
<keyword evidence="10" id="KW-1185">Reference proteome</keyword>
<dbReference type="Gene3D" id="1.10.3720.10">
    <property type="entry name" value="MetI-like"/>
    <property type="match status" value="1"/>
</dbReference>
<dbReference type="OrthoDB" id="9801818at2"/>
<feature type="domain" description="ABC transmembrane type-1" evidence="8">
    <location>
        <begin position="69"/>
        <end position="282"/>
    </location>
</feature>
<dbReference type="SUPFAM" id="SSF161098">
    <property type="entry name" value="MetI-like"/>
    <property type="match status" value="1"/>
</dbReference>
<dbReference type="InterPro" id="IPR051393">
    <property type="entry name" value="ABC_transporter_permease"/>
</dbReference>
<evidence type="ECO:0000256" key="7">
    <source>
        <dbReference type="RuleBase" id="RU363032"/>
    </source>
</evidence>
<proteinExistence type="inferred from homology"/>
<dbReference type="Pfam" id="PF00528">
    <property type="entry name" value="BPD_transp_1"/>
    <property type="match status" value="1"/>
</dbReference>
<dbReference type="GO" id="GO:0055085">
    <property type="term" value="P:transmembrane transport"/>
    <property type="evidence" value="ECO:0007669"/>
    <property type="project" value="InterPro"/>
</dbReference>
<dbReference type="AlphaFoldDB" id="A0A5C4N0M5"/>
<keyword evidence="2 7" id="KW-0813">Transport</keyword>
<feature type="transmembrane region" description="Helical" evidence="7">
    <location>
        <begin position="156"/>
        <end position="180"/>
    </location>
</feature>
<dbReference type="PROSITE" id="PS50928">
    <property type="entry name" value="ABC_TM1"/>
    <property type="match status" value="1"/>
</dbReference>
<evidence type="ECO:0000313" key="10">
    <source>
        <dbReference type="Proteomes" id="UP000305887"/>
    </source>
</evidence>
<feature type="transmembrane region" description="Helical" evidence="7">
    <location>
        <begin position="263"/>
        <end position="288"/>
    </location>
</feature>
<keyword evidence="5 7" id="KW-1133">Transmembrane helix</keyword>
<evidence type="ECO:0000256" key="1">
    <source>
        <dbReference type="ARBA" id="ARBA00004651"/>
    </source>
</evidence>
<dbReference type="CDD" id="cd06261">
    <property type="entry name" value="TM_PBP2"/>
    <property type="match status" value="1"/>
</dbReference>
<evidence type="ECO:0000256" key="2">
    <source>
        <dbReference type="ARBA" id="ARBA00022448"/>
    </source>
</evidence>
<evidence type="ECO:0000256" key="3">
    <source>
        <dbReference type="ARBA" id="ARBA00022475"/>
    </source>
</evidence>
<dbReference type="PANTHER" id="PTHR30193:SF42">
    <property type="entry name" value="ABC TRANSPORTER PERMEASE PROTEIN"/>
    <property type="match status" value="1"/>
</dbReference>
<evidence type="ECO:0000313" key="9">
    <source>
        <dbReference type="EMBL" id="TNC51652.1"/>
    </source>
</evidence>
<keyword evidence="6 7" id="KW-0472">Membrane</keyword>
<feature type="transmembrane region" description="Helical" evidence="7">
    <location>
        <begin position="106"/>
        <end position="126"/>
    </location>
</feature>
<reference evidence="9 10" key="1">
    <citation type="submission" date="2019-06" db="EMBL/GenBank/DDBJ databases">
        <title>YIM 131921 draft genome.</title>
        <authorList>
            <person name="Jiang L."/>
        </authorList>
    </citation>
    <scope>NUCLEOTIDE SEQUENCE [LARGE SCALE GENOMIC DNA]</scope>
    <source>
        <strain evidence="9 10">YIM 131921</strain>
    </source>
</reference>